<reference evidence="3 4" key="1">
    <citation type="journal article" date="2019" name="Int. J. Syst. Evol. Microbiol.">
        <title>The Global Catalogue of Microorganisms (GCM) 10K type strain sequencing project: providing services to taxonomists for standard genome sequencing and annotation.</title>
        <authorList>
            <consortium name="The Broad Institute Genomics Platform"/>
            <consortium name="The Broad Institute Genome Sequencing Center for Infectious Disease"/>
            <person name="Wu L."/>
            <person name="Ma J."/>
        </authorList>
    </citation>
    <scope>NUCLEOTIDE SEQUENCE [LARGE SCALE GENOMIC DNA]</scope>
    <source>
        <strain evidence="3 4">YIM 94188</strain>
    </source>
</reference>
<dbReference type="Gene3D" id="3.30.390.10">
    <property type="entry name" value="Enolase-like, N-terminal domain"/>
    <property type="match status" value="1"/>
</dbReference>
<dbReference type="InterPro" id="IPR034593">
    <property type="entry name" value="DgoD-like"/>
</dbReference>
<comment type="caution">
    <text evidence="3">The sequence shown here is derived from an EMBL/GenBank/DDBJ whole genome shotgun (WGS) entry which is preliminary data.</text>
</comment>
<dbReference type="Pfam" id="PF02746">
    <property type="entry name" value="MR_MLE_N"/>
    <property type="match status" value="1"/>
</dbReference>
<evidence type="ECO:0000313" key="4">
    <source>
        <dbReference type="Proteomes" id="UP001596408"/>
    </source>
</evidence>
<dbReference type="GO" id="GO:0008869">
    <property type="term" value="F:galactonate dehydratase activity"/>
    <property type="evidence" value="ECO:0007669"/>
    <property type="project" value="UniProtKB-EC"/>
</dbReference>
<evidence type="ECO:0000256" key="1">
    <source>
        <dbReference type="ARBA" id="ARBA00023239"/>
    </source>
</evidence>
<dbReference type="InterPro" id="IPR018110">
    <property type="entry name" value="Mandel_Rmase/mucon_lact_enz_CS"/>
</dbReference>
<protein>
    <submittedName>
        <fullName evidence="3">Galactonate dehydratase</fullName>
        <ecNumber evidence="3">4.2.1.6</ecNumber>
    </submittedName>
</protein>
<dbReference type="Gene3D" id="3.20.20.120">
    <property type="entry name" value="Enolase-like C-terminal domain"/>
    <property type="match status" value="1"/>
</dbReference>
<organism evidence="3 4">
    <name type="scientific">Halopelagius fulvigenes</name>
    <dbReference type="NCBI Taxonomy" id="1198324"/>
    <lineage>
        <taxon>Archaea</taxon>
        <taxon>Methanobacteriati</taxon>
        <taxon>Methanobacteriota</taxon>
        <taxon>Stenosarchaea group</taxon>
        <taxon>Halobacteria</taxon>
        <taxon>Halobacteriales</taxon>
        <taxon>Haloferacaceae</taxon>
    </lineage>
</organism>
<dbReference type="SUPFAM" id="SSF54826">
    <property type="entry name" value="Enolase N-terminal domain-like"/>
    <property type="match status" value="1"/>
</dbReference>
<gene>
    <name evidence="3" type="primary">dgoD</name>
    <name evidence="3" type="ORF">ACFQEV_09720</name>
</gene>
<name>A0ABD5TX99_9EURY</name>
<evidence type="ECO:0000259" key="2">
    <source>
        <dbReference type="SMART" id="SM00922"/>
    </source>
</evidence>
<dbReference type="InterPro" id="IPR013342">
    <property type="entry name" value="Mandelate_racemase_C"/>
</dbReference>
<dbReference type="PANTHER" id="PTHR48080:SF2">
    <property type="entry name" value="D-GALACTONATE DEHYDRATASE"/>
    <property type="match status" value="1"/>
</dbReference>
<proteinExistence type="predicted"/>
<dbReference type="InterPro" id="IPR029017">
    <property type="entry name" value="Enolase-like_N"/>
</dbReference>
<accession>A0ABD5TX99</accession>
<dbReference type="InterPro" id="IPR029065">
    <property type="entry name" value="Enolase_C-like"/>
</dbReference>
<dbReference type="EMBL" id="JBHSXH010000014">
    <property type="protein sequence ID" value="MFC6825263.1"/>
    <property type="molecule type" value="Genomic_DNA"/>
</dbReference>
<dbReference type="SMART" id="SM00922">
    <property type="entry name" value="MR_MLE"/>
    <property type="match status" value="1"/>
</dbReference>
<dbReference type="PROSITE" id="PS00908">
    <property type="entry name" value="MR_MLE_1"/>
    <property type="match status" value="1"/>
</dbReference>
<sequence>MEITGYELFEVPPRWVFLKLETDAGVCGWGEPIVEGHAKTTKAAVEEMIDNYLLGKDPLEIERHWQALYRGRHFRGGPILMSALGGIDQALWDIKGKHYGAPVYDLLGGRARDRIRVYQWVGGDTPDAVARAAVEEVENGYRALKISVVSQLKRIDTPAAVEHVRDRLEAVRDEVGDDVDVAVDLRGRVTSGMAKWIAAELDQYDPMFYEEPVLPEHAGTLPRIESHTKVPLATGERLYSRWDFKQTLGSGAVDVLQPSPSHAGGISEVRKIATAAESEDVLVSLHCPLGPISFASCVQLDTTLPNAIVQAQNLEIHQTAENDLLNYLEDPSVFGFEEGYVSAPDAPGLGVEIDEKLVREQSKSRVDWQSPVWYHDDGSIAEW</sequence>
<dbReference type="SFLD" id="SFLDS00001">
    <property type="entry name" value="Enolase"/>
    <property type="match status" value="1"/>
</dbReference>
<feature type="domain" description="Mandelate racemase/muconate lactonizing enzyme C-terminal" evidence="2">
    <location>
        <begin position="126"/>
        <end position="231"/>
    </location>
</feature>
<dbReference type="Proteomes" id="UP001596408">
    <property type="component" value="Unassembled WGS sequence"/>
</dbReference>
<dbReference type="InterPro" id="IPR036849">
    <property type="entry name" value="Enolase-like_C_sf"/>
</dbReference>
<evidence type="ECO:0000313" key="3">
    <source>
        <dbReference type="EMBL" id="MFC6825263.1"/>
    </source>
</evidence>
<dbReference type="InterPro" id="IPR013341">
    <property type="entry name" value="Mandelate_racemase_N_dom"/>
</dbReference>
<keyword evidence="1 3" id="KW-0456">Lyase</keyword>
<dbReference type="EC" id="4.2.1.6" evidence="3"/>
<keyword evidence="4" id="KW-1185">Reference proteome</keyword>
<dbReference type="SUPFAM" id="SSF51604">
    <property type="entry name" value="Enolase C-terminal domain-like"/>
    <property type="match status" value="1"/>
</dbReference>
<dbReference type="NCBIfam" id="NF010624">
    <property type="entry name" value="PRK14017.1"/>
    <property type="match status" value="1"/>
</dbReference>
<dbReference type="AlphaFoldDB" id="A0ABD5TX99"/>
<dbReference type="Pfam" id="PF13378">
    <property type="entry name" value="MR_MLE_C"/>
    <property type="match status" value="1"/>
</dbReference>
<dbReference type="RefSeq" id="WP_379695324.1">
    <property type="nucleotide sequence ID" value="NZ_JBHSXH010000014.1"/>
</dbReference>
<dbReference type="PANTHER" id="PTHR48080">
    <property type="entry name" value="D-GALACTONATE DEHYDRATASE-RELATED"/>
    <property type="match status" value="1"/>
</dbReference>